<evidence type="ECO:0000256" key="3">
    <source>
        <dbReference type="ARBA" id="ARBA00022475"/>
    </source>
</evidence>
<accession>A0A937RPP4</accession>
<comment type="subcellular location">
    <subcellularLocation>
        <location evidence="1">Cell membrane</location>
        <topology evidence="1">Lipid-anchor</topology>
    </subcellularLocation>
</comment>
<reference evidence="8" key="1">
    <citation type="submission" date="2020-12" db="EMBL/GenBank/DDBJ databases">
        <title>Genomic characterization of non-nitrogen-fixing Frankia strains.</title>
        <authorList>
            <person name="Carlos-Shanley C."/>
            <person name="Guerra T."/>
            <person name="Hahn D."/>
        </authorList>
    </citation>
    <scope>NUCLEOTIDE SEQUENCE</scope>
    <source>
        <strain evidence="8">CN6</strain>
    </source>
</reference>
<evidence type="ECO:0000256" key="6">
    <source>
        <dbReference type="ARBA" id="ARBA00023288"/>
    </source>
</evidence>
<organism evidence="8 9">
    <name type="scientific">Frankia nepalensis</name>
    <dbReference type="NCBI Taxonomy" id="1836974"/>
    <lineage>
        <taxon>Bacteria</taxon>
        <taxon>Bacillati</taxon>
        <taxon>Actinomycetota</taxon>
        <taxon>Actinomycetes</taxon>
        <taxon>Frankiales</taxon>
        <taxon>Frankiaceae</taxon>
        <taxon>Frankia</taxon>
    </lineage>
</organism>
<evidence type="ECO:0000256" key="4">
    <source>
        <dbReference type="ARBA" id="ARBA00022729"/>
    </source>
</evidence>
<dbReference type="InterPro" id="IPR003760">
    <property type="entry name" value="PnrA-like"/>
</dbReference>
<name>A0A937RPP4_9ACTN</name>
<dbReference type="InterPro" id="IPR028082">
    <property type="entry name" value="Peripla_BP_I"/>
</dbReference>
<keyword evidence="3" id="KW-1003">Cell membrane</keyword>
<keyword evidence="6" id="KW-0449">Lipoprotein</keyword>
<dbReference type="RefSeq" id="WP_203004066.1">
    <property type="nucleotide sequence ID" value="NZ_JADWYU010000190.1"/>
</dbReference>
<dbReference type="Proteomes" id="UP000604475">
    <property type="component" value="Unassembled WGS sequence"/>
</dbReference>
<evidence type="ECO:0000256" key="1">
    <source>
        <dbReference type="ARBA" id="ARBA00004193"/>
    </source>
</evidence>
<evidence type="ECO:0000313" key="8">
    <source>
        <dbReference type="EMBL" id="MBL7632725.1"/>
    </source>
</evidence>
<keyword evidence="5" id="KW-0472">Membrane</keyword>
<gene>
    <name evidence="8" type="ORF">I7412_37345</name>
</gene>
<dbReference type="SUPFAM" id="SSF53822">
    <property type="entry name" value="Periplasmic binding protein-like I"/>
    <property type="match status" value="1"/>
</dbReference>
<evidence type="ECO:0000259" key="7">
    <source>
        <dbReference type="Pfam" id="PF02608"/>
    </source>
</evidence>
<keyword evidence="9" id="KW-1185">Reference proteome</keyword>
<dbReference type="Pfam" id="PF02608">
    <property type="entry name" value="Bmp"/>
    <property type="match status" value="1"/>
</dbReference>
<evidence type="ECO:0000256" key="2">
    <source>
        <dbReference type="ARBA" id="ARBA00008610"/>
    </source>
</evidence>
<dbReference type="PANTHER" id="PTHR34296:SF2">
    <property type="entry name" value="ABC TRANSPORTER GUANOSINE-BINDING PROTEIN NUPN"/>
    <property type="match status" value="1"/>
</dbReference>
<evidence type="ECO:0000313" key="9">
    <source>
        <dbReference type="Proteomes" id="UP000604475"/>
    </source>
</evidence>
<dbReference type="CDD" id="cd06354">
    <property type="entry name" value="PBP1_PrnA-like"/>
    <property type="match status" value="1"/>
</dbReference>
<comment type="similarity">
    <text evidence="2">Belongs to the BMP lipoprotein family.</text>
</comment>
<evidence type="ECO:0000256" key="5">
    <source>
        <dbReference type="ARBA" id="ARBA00023136"/>
    </source>
</evidence>
<proteinExistence type="inferred from homology"/>
<dbReference type="GO" id="GO:0005886">
    <property type="term" value="C:plasma membrane"/>
    <property type="evidence" value="ECO:0007669"/>
    <property type="project" value="UniProtKB-SubCell"/>
</dbReference>
<dbReference type="Gene3D" id="3.40.50.2300">
    <property type="match status" value="2"/>
</dbReference>
<dbReference type="InterPro" id="IPR050957">
    <property type="entry name" value="BMP_lipoprotein"/>
</dbReference>
<dbReference type="AlphaFoldDB" id="A0A937RPP4"/>
<dbReference type="PANTHER" id="PTHR34296">
    <property type="entry name" value="TRANSCRIPTIONAL ACTIVATOR PROTEIN MED"/>
    <property type="match status" value="1"/>
</dbReference>
<comment type="caution">
    <text evidence="8">The sequence shown here is derived from an EMBL/GenBank/DDBJ whole genome shotgun (WGS) entry which is preliminary data.</text>
</comment>
<protein>
    <submittedName>
        <fullName evidence="8">BMP family ABC transporter substrate-binding protein</fullName>
    </submittedName>
</protein>
<dbReference type="EMBL" id="JAEACQ010000347">
    <property type="protein sequence ID" value="MBL7632725.1"/>
    <property type="molecule type" value="Genomic_DNA"/>
</dbReference>
<feature type="domain" description="ABC transporter substrate-binding protein PnrA-like" evidence="7">
    <location>
        <begin position="47"/>
        <end position="345"/>
    </location>
</feature>
<keyword evidence="4" id="KW-0732">Signal</keyword>
<sequence length="349" mass="35183">MTGLVAAASAVVLVLGACGGDDGDETPAPGGGTTAAASEIKVGLAYDIGGRGDKSFNDSAAEGLDKASDEFGVEATELEAAEGETDAQKEERLRQLADAGNNPIIAVGFAYATALAAVAPEYPDVSFAIIDDATLVDEPNVASLTFAEEQGSFLVGAIAAQASKTNNIGFVGGVETPLIHKFQAGYEAGAKAVKPDIQIQVTYLTQPPDFTGFNDPAKGQTAAAGMYDSGADVVYHAAGGSGGGVFTAAKAGGKLAIGVDADQYLGAAPDVQPVILTSMLKEVDVAVYDMIKSSVDGKPLTGAKVYDLEAGGVGFSTSNSIVAPFTATAEDYEKKIISGEIVVPTEVGG</sequence>